<evidence type="ECO:0000313" key="6">
    <source>
        <dbReference type="RefSeq" id="XP_070457786.1"/>
    </source>
</evidence>
<evidence type="ECO:0000259" key="4">
    <source>
        <dbReference type="PROSITE" id="PS50222"/>
    </source>
</evidence>
<dbReference type="CDD" id="cd00051">
    <property type="entry name" value="EFh"/>
    <property type="match status" value="1"/>
</dbReference>
<keyword evidence="1" id="KW-0479">Metal-binding</keyword>
<dbReference type="SUPFAM" id="SSF47473">
    <property type="entry name" value="EF-hand"/>
    <property type="match status" value="1"/>
</dbReference>
<accession>A0ABM4MYM0</accession>
<dbReference type="Gene3D" id="1.10.238.10">
    <property type="entry name" value="EF-hand"/>
    <property type="match status" value="1"/>
</dbReference>
<dbReference type="Proteomes" id="UP001652662">
    <property type="component" value="Chromosome 2"/>
</dbReference>
<feature type="region of interest" description="Disordered" evidence="3">
    <location>
        <begin position="744"/>
        <end position="768"/>
    </location>
</feature>
<feature type="compositionally biased region" description="Basic and acidic residues" evidence="3">
    <location>
        <begin position="749"/>
        <end position="758"/>
    </location>
</feature>
<dbReference type="InterPro" id="IPR011992">
    <property type="entry name" value="EF-hand-dom_pair"/>
</dbReference>
<reference evidence="6" key="2">
    <citation type="submission" date="2025-08" db="UniProtKB">
        <authorList>
            <consortium name="RefSeq"/>
        </authorList>
    </citation>
    <scope>IDENTIFICATION</scope>
    <source>
        <tissue evidence="6">Blood</tissue>
    </source>
</reference>
<dbReference type="PROSITE" id="PS50222">
    <property type="entry name" value="EF_HAND_2"/>
    <property type="match status" value="1"/>
</dbReference>
<sequence>MEANETVTSPGKLQCPLGRRGQIVLYLILKLQLHGWTFPKRVPEPLLLGITGPAVNNQVNYVTYQTNSIQPNRQSISSDRAHHMCEEAIRGAESCCVSSSCFLVVFPDAVRMSSRKQPLSAPGGPEKGPGHREASEEGPAEVRTQEQRHLTGPGEKRSPWGPQEGPGEPQAGQDQATPGSELGMLPSGVPAAHAGMKQLGSGKETEDEQRGQQTPGTVEGEAPESCQQGLECQPTPGHQAAEESDVEPPAEPCCPLDSCGQQLGDKPPREAGAPHIRPRGALPESGPGGYEDSSQEAMPLMPTATLEEKKANCFLPSMPAPNTPKEGGRAVETQPAAGPDPPPEVRDAGERMELDHVQKQPQEPTVATGAQNPGSLCQGFMKCLLEVEEEEEEATHRKATKAQALPNWKSPRAPTPVPNSALGLPLTLPQTPPMAPSWARPPAPGPVPASVGAPVLASVPATALPASAPDLGWRRTEFLPQSCQRSLSYARARQEPEDRCLLKLHQNWEERAEDHLTLKQEEAFRSYFEIFNGHGEVDAQSLENILLLVGISLMPAQVEDALMSADIDGDGHVGFKDFLAVMTDTKRFFCSVEQNALTDMAPPNPHTLFFEILSLLVEMMALPEAALEEITNYYQKKLKEGTCKAREMESAIGRLRARKKLPYNPQQADTVEVPEGRVLRILSRLKQQDYAANWQSPYAQVPCIPFCPRLDKKMARRKQGSHYVLDQCTPPSLAPDIRSLFFQSGSQGNREHGSDSRKWLSSVPARTH</sequence>
<dbReference type="PANTHER" id="PTHR47500">
    <property type="entry name" value="EF-HAND CALCIUM-BINDING DOMAIN-CONTAINING PROTEIN"/>
    <property type="match status" value="1"/>
</dbReference>
<feature type="compositionally biased region" description="Low complexity" evidence="3">
    <location>
        <begin position="159"/>
        <end position="176"/>
    </location>
</feature>
<dbReference type="GeneID" id="103552934"/>
<reference evidence="5" key="1">
    <citation type="submission" date="2025-05" db="UniProtKB">
        <authorList>
            <consortium name="RefSeq"/>
        </authorList>
    </citation>
    <scope>NUCLEOTIDE SEQUENCE [LARGE SCALE GENOMIC DNA]</scope>
</reference>
<keyword evidence="2" id="KW-0106">Calcium</keyword>
<gene>
    <name evidence="6" type="primary">SPATA21</name>
</gene>
<dbReference type="RefSeq" id="XP_070457786.1">
    <property type="nucleotide sequence ID" value="XM_070601685.1"/>
</dbReference>
<evidence type="ECO:0000313" key="5">
    <source>
        <dbReference type="Proteomes" id="UP001652662"/>
    </source>
</evidence>
<dbReference type="PANTHER" id="PTHR47500:SF1">
    <property type="entry name" value="SPERMATOGENESIS-ASSOCIATED PROTEIN 21"/>
    <property type="match status" value="1"/>
</dbReference>
<organism evidence="5 6">
    <name type="scientific">Equus przewalskii</name>
    <name type="common">Przewalski's horse</name>
    <name type="synonym">Equus caballus przewalskii</name>
    <dbReference type="NCBI Taxonomy" id="9798"/>
    <lineage>
        <taxon>Eukaryota</taxon>
        <taxon>Metazoa</taxon>
        <taxon>Chordata</taxon>
        <taxon>Craniata</taxon>
        <taxon>Vertebrata</taxon>
        <taxon>Euteleostomi</taxon>
        <taxon>Mammalia</taxon>
        <taxon>Eutheria</taxon>
        <taxon>Laurasiatheria</taxon>
        <taxon>Perissodactyla</taxon>
        <taxon>Equidae</taxon>
        <taxon>Equus</taxon>
    </lineage>
</organism>
<dbReference type="InterPro" id="IPR002048">
    <property type="entry name" value="EF_hand_dom"/>
</dbReference>
<feature type="compositionally biased region" description="Basic and acidic residues" evidence="3">
    <location>
        <begin position="143"/>
        <end position="158"/>
    </location>
</feature>
<evidence type="ECO:0000256" key="3">
    <source>
        <dbReference type="SAM" id="MobiDB-lite"/>
    </source>
</evidence>
<dbReference type="InterPro" id="IPR018247">
    <property type="entry name" value="EF_Hand_1_Ca_BS"/>
</dbReference>
<proteinExistence type="predicted"/>
<feature type="domain" description="EF-hand" evidence="4">
    <location>
        <begin position="553"/>
        <end position="588"/>
    </location>
</feature>
<feature type="region of interest" description="Disordered" evidence="3">
    <location>
        <begin position="314"/>
        <end position="350"/>
    </location>
</feature>
<feature type="region of interest" description="Disordered" evidence="3">
    <location>
        <begin position="394"/>
        <end position="414"/>
    </location>
</feature>
<keyword evidence="5" id="KW-1185">Reference proteome</keyword>
<evidence type="ECO:0000256" key="1">
    <source>
        <dbReference type="ARBA" id="ARBA00022723"/>
    </source>
</evidence>
<protein>
    <submittedName>
        <fullName evidence="6">Spermatogenesis-associated protein 21 isoform X4</fullName>
    </submittedName>
</protein>
<dbReference type="PROSITE" id="PS00018">
    <property type="entry name" value="EF_HAND_1"/>
    <property type="match status" value="1"/>
</dbReference>
<evidence type="ECO:0000256" key="2">
    <source>
        <dbReference type="ARBA" id="ARBA00022837"/>
    </source>
</evidence>
<feature type="region of interest" description="Disordered" evidence="3">
    <location>
        <begin position="114"/>
        <end position="301"/>
    </location>
</feature>
<name>A0ABM4MYM0_EQUPR</name>
<dbReference type="InterPro" id="IPR043520">
    <property type="entry name" value="SPT21"/>
</dbReference>